<proteinExistence type="predicted"/>
<protein>
    <recommendedName>
        <fullName evidence="4">Transmembrane protein</fullName>
    </recommendedName>
</protein>
<keyword evidence="1" id="KW-1133">Transmembrane helix</keyword>
<sequence>MEMHIILIFTLVLAICLYGFHIIFLLHYQNQKKIINFKKEYKWKGMIIFIFTGIYGILTPIIIFIAINYFLLLFVPNISPIWSYLYVIIGLINYALILIYLIIETLTINSLWIKVTEAEIIFLDETVNFQQVIGLDITGVLKKFCFMIEGDKEKKTIIGKKAFNFLKDIDN</sequence>
<evidence type="ECO:0000313" key="2">
    <source>
        <dbReference type="EMBL" id="AGM25037.1"/>
    </source>
</evidence>
<dbReference type="EMBL" id="CP005077">
    <property type="protein sequence ID" value="AGM25037.1"/>
    <property type="molecule type" value="Genomic_DNA"/>
</dbReference>
<feature type="transmembrane region" description="Helical" evidence="1">
    <location>
        <begin position="6"/>
        <end position="26"/>
    </location>
</feature>
<keyword evidence="1" id="KW-0812">Transmembrane</keyword>
<organism evidence="2 3">
    <name type="scientific">Spiroplasma chrysopicola DF-1</name>
    <dbReference type="NCBI Taxonomy" id="1276227"/>
    <lineage>
        <taxon>Bacteria</taxon>
        <taxon>Bacillati</taxon>
        <taxon>Mycoplasmatota</taxon>
        <taxon>Mollicutes</taxon>
        <taxon>Entomoplasmatales</taxon>
        <taxon>Spiroplasmataceae</taxon>
        <taxon>Spiroplasma</taxon>
    </lineage>
</organism>
<feature type="transmembrane region" description="Helical" evidence="1">
    <location>
        <begin position="47"/>
        <end position="75"/>
    </location>
</feature>
<reference evidence="2 3" key="1">
    <citation type="journal article" date="2013" name="Genome Biol. Evol.">
        <title>Complete genomes of two dipteran-associated spiroplasmas provided insights into the origin, dynamics, and impacts of viral invasion in spiroplasma.</title>
        <authorList>
            <person name="Ku C."/>
            <person name="Lo W.S."/>
            <person name="Chen L.L."/>
            <person name="Kuo C.H."/>
        </authorList>
    </citation>
    <scope>NUCLEOTIDE SEQUENCE [LARGE SCALE GENOMIC DNA]</scope>
    <source>
        <strain evidence="2 3">DF-1</strain>
    </source>
</reference>
<dbReference type="KEGG" id="scr:SCHRY_v1c04560"/>
<accession>R4U142</accession>
<feature type="transmembrane region" description="Helical" evidence="1">
    <location>
        <begin position="81"/>
        <end position="103"/>
    </location>
</feature>
<dbReference type="HOGENOM" id="CLU_1561908_0_0_14"/>
<dbReference type="RefSeq" id="WP_016338862.1">
    <property type="nucleotide sequence ID" value="NC_021280.1"/>
</dbReference>
<name>R4U142_9MOLU</name>
<evidence type="ECO:0008006" key="4">
    <source>
        <dbReference type="Google" id="ProtNLM"/>
    </source>
</evidence>
<keyword evidence="3" id="KW-1185">Reference proteome</keyword>
<dbReference type="AlphaFoldDB" id="R4U142"/>
<dbReference type="STRING" id="1276227.SCHRY_v1c04560"/>
<gene>
    <name evidence="2" type="ORF">SCHRY_v1c04560</name>
</gene>
<dbReference type="OrthoDB" id="390177at2"/>
<evidence type="ECO:0000313" key="3">
    <source>
        <dbReference type="Proteomes" id="UP000013964"/>
    </source>
</evidence>
<evidence type="ECO:0000256" key="1">
    <source>
        <dbReference type="SAM" id="Phobius"/>
    </source>
</evidence>
<dbReference type="Proteomes" id="UP000013964">
    <property type="component" value="Chromosome"/>
</dbReference>
<keyword evidence="1" id="KW-0472">Membrane</keyword>
<dbReference type="PATRIC" id="fig|1276227.3.peg.457"/>